<dbReference type="FunFam" id="2.30.30.490:FF:000017">
    <property type="entry name" value="Bromo-adjacent homology (BAH) domain-containing protein"/>
    <property type="match status" value="1"/>
</dbReference>
<protein>
    <recommendedName>
        <fullName evidence="7">BAH domain-containing protein</fullName>
    </recommendedName>
</protein>
<gene>
    <name evidence="5" type="ORF">RJ641_024248</name>
</gene>
<dbReference type="Proteomes" id="UP001370490">
    <property type="component" value="Unassembled WGS sequence"/>
</dbReference>
<dbReference type="PROSITE" id="PS51038">
    <property type="entry name" value="BAH"/>
    <property type="match status" value="1"/>
</dbReference>
<dbReference type="SUPFAM" id="SSF54928">
    <property type="entry name" value="RNA-binding domain, RBD"/>
    <property type="match status" value="1"/>
</dbReference>
<dbReference type="Gene3D" id="3.30.70.330">
    <property type="match status" value="1"/>
</dbReference>
<dbReference type="Gene3D" id="2.30.30.490">
    <property type="match status" value="1"/>
</dbReference>
<organism evidence="5 6">
    <name type="scientific">Dillenia turbinata</name>
    <dbReference type="NCBI Taxonomy" id="194707"/>
    <lineage>
        <taxon>Eukaryota</taxon>
        <taxon>Viridiplantae</taxon>
        <taxon>Streptophyta</taxon>
        <taxon>Embryophyta</taxon>
        <taxon>Tracheophyta</taxon>
        <taxon>Spermatophyta</taxon>
        <taxon>Magnoliopsida</taxon>
        <taxon>eudicotyledons</taxon>
        <taxon>Gunneridae</taxon>
        <taxon>Pentapetalae</taxon>
        <taxon>Dilleniales</taxon>
        <taxon>Dilleniaceae</taxon>
        <taxon>Dillenia</taxon>
    </lineage>
</organism>
<dbReference type="InterPro" id="IPR035979">
    <property type="entry name" value="RBD_domain_sf"/>
</dbReference>
<evidence type="ECO:0008006" key="7">
    <source>
        <dbReference type="Google" id="ProtNLM"/>
    </source>
</evidence>
<keyword evidence="6" id="KW-1185">Reference proteome</keyword>
<evidence type="ECO:0000256" key="1">
    <source>
        <dbReference type="PROSITE-ProRule" id="PRU00176"/>
    </source>
</evidence>
<dbReference type="EMBL" id="JBAMMX010000028">
    <property type="protein sequence ID" value="KAK6912155.1"/>
    <property type="molecule type" value="Genomic_DNA"/>
</dbReference>
<evidence type="ECO:0000313" key="5">
    <source>
        <dbReference type="EMBL" id="KAK6912155.1"/>
    </source>
</evidence>
<name>A0AAN8UB80_9MAGN</name>
<dbReference type="InterPro" id="IPR012677">
    <property type="entry name" value="Nucleotide-bd_a/b_plait_sf"/>
</dbReference>
<proteinExistence type="predicted"/>
<feature type="non-terminal residue" evidence="5">
    <location>
        <position position="1"/>
    </location>
</feature>
<dbReference type="GO" id="GO:0003682">
    <property type="term" value="F:chromatin binding"/>
    <property type="evidence" value="ECO:0007669"/>
    <property type="project" value="InterPro"/>
</dbReference>
<feature type="region of interest" description="Disordered" evidence="2">
    <location>
        <begin position="286"/>
        <end position="305"/>
    </location>
</feature>
<dbReference type="InterPro" id="IPR043151">
    <property type="entry name" value="BAH_sf"/>
</dbReference>
<dbReference type="PANTHER" id="PTHR47073:SF2">
    <property type="entry name" value="PROTEIN ANTI-SILENCING 1"/>
    <property type="match status" value="1"/>
</dbReference>
<dbReference type="InterPro" id="IPR000504">
    <property type="entry name" value="RRM_dom"/>
</dbReference>
<dbReference type="CDD" id="cd00590">
    <property type="entry name" value="RRM_SF"/>
    <property type="match status" value="1"/>
</dbReference>
<dbReference type="InterPro" id="IPR001025">
    <property type="entry name" value="BAH_dom"/>
</dbReference>
<comment type="caution">
    <text evidence="5">The sequence shown here is derived from an EMBL/GenBank/DDBJ whole genome shotgun (WGS) entry which is preliminary data.</text>
</comment>
<accession>A0AAN8UB80</accession>
<dbReference type="AlphaFoldDB" id="A0AAN8UB80"/>
<evidence type="ECO:0000259" key="3">
    <source>
        <dbReference type="PROSITE" id="PS50102"/>
    </source>
</evidence>
<dbReference type="PROSITE" id="PS50102">
    <property type="entry name" value="RRM"/>
    <property type="match status" value="1"/>
</dbReference>
<sequence>IDNNCCRDEAPKEENVEFKWGRKGGVGAKNKQVQFCESFTYDGVDYSLFDCVYLWGANETKPYVGKLVKIWEKPNNEKWIKTVWFFCDEDIKYWLKDDLPLKNEIFLASGEGIGLSNINHLESISAKCNVVCTSKDKRNPRPSESELEMADYIFYRTFDVGSCKISENFPETINGLKGAQKVLNESINWGLTEFFSLWWYCYRVAALASLRKDQNYSIPWKVEAKDKKYSIHPKVEESRSMKTEKLGLFDKPVDGATKYAISSGGGSSLVKESRKAEYHLLKRKMPSKPSTVDDTKEIKSGQSSSAKFQDNAEGKLYENVSQMLRGEDQSMKKQTCLMSDVSTSKLVQGSNIKMLGKSSSCLEARKKWFDQLPWENRLQQARGKETLVLLQNLDPSYTSSEIEDLIWHALKEKVEAKMIPYSTFKSPYFGQAFVIFKSNNAAESAFSKLRQKCLMVDGRPVVASIGDSRGTENQSKFVGHLVIDKLKYQSKCEEMRNAKCTAHHCQGNTIEFEMALEWCLLNARSDACWKALHESQAKEIEACKSNLIRGPKREDMVFILLMPFGSVVG</sequence>
<dbReference type="Pfam" id="PF01426">
    <property type="entry name" value="BAH"/>
    <property type="match status" value="1"/>
</dbReference>
<dbReference type="GO" id="GO:0003723">
    <property type="term" value="F:RNA binding"/>
    <property type="evidence" value="ECO:0007669"/>
    <property type="project" value="UniProtKB-UniRule"/>
</dbReference>
<evidence type="ECO:0000256" key="2">
    <source>
        <dbReference type="SAM" id="MobiDB-lite"/>
    </source>
</evidence>
<dbReference type="PANTHER" id="PTHR47073">
    <property type="entry name" value="PROTEIN ANTI-SILENCING 1"/>
    <property type="match status" value="1"/>
</dbReference>
<evidence type="ECO:0000313" key="6">
    <source>
        <dbReference type="Proteomes" id="UP001370490"/>
    </source>
</evidence>
<evidence type="ECO:0000259" key="4">
    <source>
        <dbReference type="PROSITE" id="PS51038"/>
    </source>
</evidence>
<feature type="domain" description="BAH" evidence="4">
    <location>
        <begin position="44"/>
        <end position="169"/>
    </location>
</feature>
<feature type="domain" description="RRM" evidence="3">
    <location>
        <begin position="386"/>
        <end position="468"/>
    </location>
</feature>
<keyword evidence="1" id="KW-0694">RNA-binding</keyword>
<reference evidence="5 6" key="1">
    <citation type="submission" date="2023-12" db="EMBL/GenBank/DDBJ databases">
        <title>A high-quality genome assembly for Dillenia turbinata (Dilleniales).</title>
        <authorList>
            <person name="Chanderbali A."/>
        </authorList>
    </citation>
    <scope>NUCLEOTIDE SEQUENCE [LARGE SCALE GENOMIC DNA]</scope>
    <source>
        <strain evidence="5">LSX21</strain>
        <tissue evidence="5">Leaf</tissue>
    </source>
</reference>